<name>A0ABV9U224_9ACTN</name>
<sequence length="54" mass="5778">MKPVVIHTDLSSQEPTSRADPEITREPAPQGSPDGGTDRPRLLEETAGGGDHDR</sequence>
<protein>
    <submittedName>
        <fullName evidence="2">Uncharacterized protein</fullName>
    </submittedName>
</protein>
<evidence type="ECO:0000313" key="2">
    <source>
        <dbReference type="EMBL" id="MFC4910517.1"/>
    </source>
</evidence>
<dbReference type="EMBL" id="JBHSIT010000007">
    <property type="protein sequence ID" value="MFC4910517.1"/>
    <property type="molecule type" value="Genomic_DNA"/>
</dbReference>
<accession>A0ABV9U224</accession>
<feature type="compositionally biased region" description="Basic and acidic residues" evidence="1">
    <location>
        <begin position="36"/>
        <end position="54"/>
    </location>
</feature>
<gene>
    <name evidence="2" type="ORF">ACFPCY_24600</name>
</gene>
<feature type="region of interest" description="Disordered" evidence="1">
    <location>
        <begin position="1"/>
        <end position="54"/>
    </location>
</feature>
<reference evidence="3" key="1">
    <citation type="journal article" date="2019" name="Int. J. Syst. Evol. Microbiol.">
        <title>The Global Catalogue of Microorganisms (GCM) 10K type strain sequencing project: providing services to taxonomists for standard genome sequencing and annotation.</title>
        <authorList>
            <consortium name="The Broad Institute Genomics Platform"/>
            <consortium name="The Broad Institute Genome Sequencing Center for Infectious Disease"/>
            <person name="Wu L."/>
            <person name="Ma J."/>
        </authorList>
    </citation>
    <scope>NUCLEOTIDE SEQUENCE [LARGE SCALE GENOMIC DNA]</scope>
    <source>
        <strain evidence="3">KLKA75</strain>
    </source>
</reference>
<keyword evidence="3" id="KW-1185">Reference proteome</keyword>
<organism evidence="2 3">
    <name type="scientific">Actinomadura gamaensis</name>
    <dbReference type="NCBI Taxonomy" id="1763541"/>
    <lineage>
        <taxon>Bacteria</taxon>
        <taxon>Bacillati</taxon>
        <taxon>Actinomycetota</taxon>
        <taxon>Actinomycetes</taxon>
        <taxon>Streptosporangiales</taxon>
        <taxon>Thermomonosporaceae</taxon>
        <taxon>Actinomadura</taxon>
    </lineage>
</organism>
<evidence type="ECO:0000313" key="3">
    <source>
        <dbReference type="Proteomes" id="UP001595872"/>
    </source>
</evidence>
<comment type="caution">
    <text evidence="2">The sequence shown here is derived from an EMBL/GenBank/DDBJ whole genome shotgun (WGS) entry which is preliminary data.</text>
</comment>
<evidence type="ECO:0000256" key="1">
    <source>
        <dbReference type="SAM" id="MobiDB-lite"/>
    </source>
</evidence>
<proteinExistence type="predicted"/>
<dbReference type="Proteomes" id="UP001595872">
    <property type="component" value="Unassembled WGS sequence"/>
</dbReference>
<dbReference type="RefSeq" id="WP_378258932.1">
    <property type="nucleotide sequence ID" value="NZ_JBHSIT010000007.1"/>
</dbReference>